<evidence type="ECO:0000256" key="2">
    <source>
        <dbReference type="ARBA" id="ARBA00022737"/>
    </source>
</evidence>
<keyword evidence="1 4" id="KW-0853">WD repeat</keyword>
<organism evidence="5 6">
    <name type="scientific">Stentor coeruleus</name>
    <dbReference type="NCBI Taxonomy" id="5963"/>
    <lineage>
        <taxon>Eukaryota</taxon>
        <taxon>Sar</taxon>
        <taxon>Alveolata</taxon>
        <taxon>Ciliophora</taxon>
        <taxon>Postciliodesmatophora</taxon>
        <taxon>Heterotrichea</taxon>
        <taxon>Heterotrichida</taxon>
        <taxon>Stentoridae</taxon>
        <taxon>Stentor</taxon>
    </lineage>
</organism>
<dbReference type="EMBL" id="MPUH01001047">
    <property type="protein sequence ID" value="OMJ70864.1"/>
    <property type="molecule type" value="Genomic_DNA"/>
</dbReference>
<evidence type="ECO:0000256" key="4">
    <source>
        <dbReference type="PROSITE-ProRule" id="PRU00221"/>
    </source>
</evidence>
<dbReference type="AlphaFoldDB" id="A0A1R2B257"/>
<dbReference type="InterPro" id="IPR028608">
    <property type="entry name" value="CIAO1/Cia1"/>
</dbReference>
<dbReference type="SMART" id="SM00320">
    <property type="entry name" value="WD40"/>
    <property type="match status" value="7"/>
</dbReference>
<reference evidence="5 6" key="1">
    <citation type="submission" date="2016-11" db="EMBL/GenBank/DDBJ databases">
        <title>The macronuclear genome of Stentor coeruleus: a giant cell with tiny introns.</title>
        <authorList>
            <person name="Slabodnick M."/>
            <person name="Ruby J.G."/>
            <person name="Reiff S.B."/>
            <person name="Swart E.C."/>
            <person name="Gosai S."/>
            <person name="Prabakaran S."/>
            <person name="Witkowska E."/>
            <person name="Larue G.E."/>
            <person name="Fisher S."/>
            <person name="Freeman R.M."/>
            <person name="Gunawardena J."/>
            <person name="Chu W."/>
            <person name="Stover N.A."/>
            <person name="Gregory B.D."/>
            <person name="Nowacki M."/>
            <person name="Derisi J."/>
            <person name="Roy S.W."/>
            <person name="Marshall W.F."/>
            <person name="Sood P."/>
        </authorList>
    </citation>
    <scope>NUCLEOTIDE SEQUENCE [LARGE SCALE GENOMIC DNA]</scope>
    <source>
        <strain evidence="5">WM001</strain>
    </source>
</reference>
<keyword evidence="6" id="KW-1185">Reference proteome</keyword>
<dbReference type="Gene3D" id="2.130.10.10">
    <property type="entry name" value="YVTN repeat-like/Quinoprotein amine dehydrogenase"/>
    <property type="match status" value="1"/>
</dbReference>
<dbReference type="InterPro" id="IPR036322">
    <property type="entry name" value="WD40_repeat_dom_sf"/>
</dbReference>
<dbReference type="SUPFAM" id="SSF50978">
    <property type="entry name" value="WD40 repeat-like"/>
    <property type="match status" value="1"/>
</dbReference>
<dbReference type="PANTHER" id="PTHR19920">
    <property type="entry name" value="WD40 PROTEIN CIAO1"/>
    <property type="match status" value="1"/>
</dbReference>
<dbReference type="CDD" id="cd00200">
    <property type="entry name" value="WD40"/>
    <property type="match status" value="1"/>
</dbReference>
<sequence length="308" mass="35246">MEKLQTLSGHDGRVWHIDWSPSGDLLASCGSDKKIYIWKLEHNGWQVVDRLDGSHTKSIRKVKWSRSGVLLASASFDGTVVIWKRTPGSMEACLTLEGHENEVKGLSWSIDDKYLATCSRDKTIWIWETDIDFEYDTHAVLSKHTQDIKEISFHSTQYLLLSASYDNTIAIWSLQSDDWICINTLLGHESTVWDIKWLNNNIISVSDDLTLKYWQLEDDNKHHLKKTISGIHSRSIYSVDCSENIIVTSAGDDKIVIYQNDTFNILHIEENAHNNDINAVRLCNENFMASASDDGKICIWKLSLSLYH</sequence>
<comment type="caution">
    <text evidence="5">The sequence shown here is derived from an EMBL/GenBank/DDBJ whole genome shotgun (WGS) entry which is preliminary data.</text>
</comment>
<dbReference type="PRINTS" id="PR00320">
    <property type="entry name" value="GPROTEINBRPT"/>
</dbReference>
<dbReference type="Proteomes" id="UP000187209">
    <property type="component" value="Unassembled WGS sequence"/>
</dbReference>
<feature type="repeat" description="WD" evidence="4">
    <location>
        <begin position="52"/>
        <end position="84"/>
    </location>
</feature>
<dbReference type="PANTHER" id="PTHR19920:SF0">
    <property type="entry name" value="CYTOSOLIC IRON-SULFUR PROTEIN ASSEMBLY PROTEIN CIAO1-RELATED"/>
    <property type="match status" value="1"/>
</dbReference>
<name>A0A1R2B257_9CILI</name>
<dbReference type="HAMAP" id="MF_03037">
    <property type="entry name" value="ciao1"/>
    <property type="match status" value="1"/>
</dbReference>
<dbReference type="OrthoDB" id="284782at2759"/>
<dbReference type="InterPro" id="IPR015943">
    <property type="entry name" value="WD40/YVTN_repeat-like_dom_sf"/>
</dbReference>
<dbReference type="PROSITE" id="PS50082">
    <property type="entry name" value="WD_REPEATS_2"/>
    <property type="match status" value="6"/>
</dbReference>
<feature type="repeat" description="WD" evidence="4">
    <location>
        <begin position="185"/>
        <end position="224"/>
    </location>
</feature>
<feature type="repeat" description="WD" evidence="4">
    <location>
        <begin position="7"/>
        <end position="41"/>
    </location>
</feature>
<feature type="repeat" description="WD" evidence="4">
    <location>
        <begin position="270"/>
        <end position="303"/>
    </location>
</feature>
<feature type="repeat" description="WD" evidence="4">
    <location>
        <begin position="141"/>
        <end position="176"/>
    </location>
</feature>
<dbReference type="Pfam" id="PF00400">
    <property type="entry name" value="WD40"/>
    <property type="match status" value="6"/>
</dbReference>
<dbReference type="GO" id="GO:0016226">
    <property type="term" value="P:iron-sulfur cluster assembly"/>
    <property type="evidence" value="ECO:0007669"/>
    <property type="project" value="UniProtKB-UniRule"/>
</dbReference>
<evidence type="ECO:0000313" key="5">
    <source>
        <dbReference type="EMBL" id="OMJ70864.1"/>
    </source>
</evidence>
<protein>
    <recommendedName>
        <fullName evidence="3">Probable cytosolic iron-sulfur protein assembly protein CIAO1 homolog</fullName>
    </recommendedName>
</protein>
<evidence type="ECO:0000256" key="1">
    <source>
        <dbReference type="ARBA" id="ARBA00022574"/>
    </source>
</evidence>
<gene>
    <name evidence="5" type="ORF">SteCoe_31079</name>
</gene>
<evidence type="ECO:0000256" key="3">
    <source>
        <dbReference type="HAMAP-Rule" id="MF_03037"/>
    </source>
</evidence>
<keyword evidence="2" id="KW-0677">Repeat</keyword>
<dbReference type="InterPro" id="IPR001680">
    <property type="entry name" value="WD40_rpt"/>
</dbReference>
<feature type="repeat" description="WD" evidence="4">
    <location>
        <begin position="96"/>
        <end position="128"/>
    </location>
</feature>
<accession>A0A1R2B257</accession>
<comment type="function">
    <text evidence="3">Essential component of the cytosolic iron-sulfur (Fe/S) protein assembly machinery. Required for the maturation of extramitochondrial Fe/S proteins.</text>
</comment>
<evidence type="ECO:0000313" key="6">
    <source>
        <dbReference type="Proteomes" id="UP000187209"/>
    </source>
</evidence>
<dbReference type="InterPro" id="IPR020472">
    <property type="entry name" value="WD40_PAC1"/>
</dbReference>
<proteinExistence type="inferred from homology"/>
<dbReference type="PROSITE" id="PS50294">
    <property type="entry name" value="WD_REPEATS_REGION"/>
    <property type="match status" value="5"/>
</dbReference>
<dbReference type="GO" id="GO:0097361">
    <property type="term" value="C:cytosolic [4Fe-4S] assembly targeting complex"/>
    <property type="evidence" value="ECO:0007669"/>
    <property type="project" value="InterPro"/>
</dbReference>
<comment type="similarity">
    <text evidence="3">Belongs to the WD repeat CIA1 family.</text>
</comment>